<organism evidence="1 2">
    <name type="scientific">Pseudonocardia alni</name>
    <name type="common">Amycolata alni</name>
    <dbReference type="NCBI Taxonomy" id="33907"/>
    <lineage>
        <taxon>Bacteria</taxon>
        <taxon>Bacillati</taxon>
        <taxon>Actinomycetota</taxon>
        <taxon>Actinomycetes</taxon>
        <taxon>Pseudonocardiales</taxon>
        <taxon>Pseudonocardiaceae</taxon>
        <taxon>Pseudonocardia</taxon>
    </lineage>
</organism>
<gene>
    <name evidence="1" type="ORF">HDA37_003889</name>
</gene>
<evidence type="ECO:0000313" key="1">
    <source>
        <dbReference type="EMBL" id="NYG03604.1"/>
    </source>
</evidence>
<dbReference type="RefSeq" id="WP_179761828.1">
    <property type="nucleotide sequence ID" value="NZ_JACCCZ010000001.1"/>
</dbReference>
<protein>
    <recommendedName>
        <fullName evidence="3">Excreted virulence factor EspC (Type VII ESX diderm)</fullName>
    </recommendedName>
</protein>
<reference evidence="1 2" key="1">
    <citation type="submission" date="2020-07" db="EMBL/GenBank/DDBJ databases">
        <title>Sequencing the genomes of 1000 actinobacteria strains.</title>
        <authorList>
            <person name="Klenk H.-P."/>
        </authorList>
    </citation>
    <scope>NUCLEOTIDE SEQUENCE [LARGE SCALE GENOMIC DNA]</scope>
    <source>
        <strain evidence="1 2">DSM 44749</strain>
    </source>
</reference>
<keyword evidence="2" id="KW-1185">Reference proteome</keyword>
<evidence type="ECO:0008006" key="3">
    <source>
        <dbReference type="Google" id="ProtNLM"/>
    </source>
</evidence>
<dbReference type="EMBL" id="JACCCZ010000001">
    <property type="protein sequence ID" value="NYG03604.1"/>
    <property type="molecule type" value="Genomic_DNA"/>
</dbReference>
<proteinExistence type="predicted"/>
<name>A0A852WA48_PSEA5</name>
<sequence length="94" mass="9588">MRPDVRRDPEALNRAARGLEELAAGLTAAPATGPGDGDRVVRLRRVTDELTALADATRRAAASARAVDAGAATAFRAVPGVDQHPSALGGAETC</sequence>
<accession>A0A852WA48</accession>
<dbReference type="GeneID" id="98053592"/>
<evidence type="ECO:0000313" key="2">
    <source>
        <dbReference type="Proteomes" id="UP000549695"/>
    </source>
</evidence>
<dbReference type="Proteomes" id="UP000549695">
    <property type="component" value="Unassembled WGS sequence"/>
</dbReference>
<comment type="caution">
    <text evidence="1">The sequence shown here is derived from an EMBL/GenBank/DDBJ whole genome shotgun (WGS) entry which is preliminary data.</text>
</comment>
<dbReference type="AlphaFoldDB" id="A0A852WA48"/>